<dbReference type="Gene3D" id="3.10.129.10">
    <property type="entry name" value="Hotdog Thioesterase"/>
    <property type="match status" value="1"/>
</dbReference>
<dbReference type="AlphaFoldDB" id="A0A418SL25"/>
<dbReference type="Pfam" id="PF13279">
    <property type="entry name" value="4HBT_2"/>
    <property type="match status" value="1"/>
</dbReference>
<dbReference type="CDD" id="cd00586">
    <property type="entry name" value="4HBT"/>
    <property type="match status" value="1"/>
</dbReference>
<name>A0A418SL25_9RHOB</name>
<reference evidence="1 2" key="1">
    <citation type="submission" date="2020-08" db="EMBL/GenBank/DDBJ databases">
        <title>Genome sequence of Rhodobacteraceae bacterium Lw-13e.</title>
        <authorList>
            <person name="Poehlein A."/>
            <person name="Wolter L."/>
            <person name="Daniel R."/>
            <person name="Brinkhoff T."/>
        </authorList>
    </citation>
    <scope>NUCLEOTIDE SEQUENCE [LARGE SCALE GENOMIC DNA]</scope>
    <source>
        <strain evidence="1 2">Lw-13e</strain>
    </source>
</reference>
<evidence type="ECO:0000313" key="1">
    <source>
        <dbReference type="EMBL" id="QPM90907.1"/>
    </source>
</evidence>
<dbReference type="Proteomes" id="UP000283786">
    <property type="component" value="Chromosome"/>
</dbReference>
<dbReference type="KEGG" id="palw:PSAL_021490"/>
<keyword evidence="2" id="KW-1185">Reference proteome</keyword>
<dbReference type="OrthoDB" id="7204167at2"/>
<dbReference type="RefSeq" id="WP_119837734.1">
    <property type="nucleotide sequence ID" value="NZ_CP060436.1"/>
</dbReference>
<dbReference type="EMBL" id="CP060436">
    <property type="protein sequence ID" value="QPM90907.1"/>
    <property type="molecule type" value="Genomic_DNA"/>
</dbReference>
<evidence type="ECO:0000313" key="2">
    <source>
        <dbReference type="Proteomes" id="UP000283786"/>
    </source>
</evidence>
<organism evidence="1 2">
    <name type="scientific">Pseudooceanicola algae</name>
    <dbReference type="NCBI Taxonomy" id="1537215"/>
    <lineage>
        <taxon>Bacteria</taxon>
        <taxon>Pseudomonadati</taxon>
        <taxon>Pseudomonadota</taxon>
        <taxon>Alphaproteobacteria</taxon>
        <taxon>Rhodobacterales</taxon>
        <taxon>Paracoccaceae</taxon>
        <taxon>Pseudooceanicola</taxon>
    </lineage>
</organism>
<dbReference type="InterPro" id="IPR029069">
    <property type="entry name" value="HotDog_dom_sf"/>
</dbReference>
<accession>A0A418SL25</accession>
<gene>
    <name evidence="1" type="ORF">PSAL_021490</name>
</gene>
<dbReference type="SUPFAM" id="SSF54637">
    <property type="entry name" value="Thioesterase/thiol ester dehydrase-isomerase"/>
    <property type="match status" value="1"/>
</dbReference>
<sequence>MTQVFSIRRQVEFNHCDPAGIVFYPRYFEMISALIERFFADAVGVSWKAMAATEGTGTPMGDIHIRFEAPSRLEDLLDLSLSVAAIGGASARFALRCTCAGELRFTGEATVIYASLDSGSGARAARWPDPVRQSMSRYLDAPDT</sequence>
<protein>
    <submittedName>
        <fullName evidence="1">Uncharacterized protein</fullName>
    </submittedName>
</protein>
<proteinExistence type="predicted"/>